<evidence type="ECO:0000256" key="6">
    <source>
        <dbReference type="ARBA" id="ARBA00023136"/>
    </source>
</evidence>
<dbReference type="NCBIfam" id="TIGR02868">
    <property type="entry name" value="CydC"/>
    <property type="match status" value="1"/>
</dbReference>
<keyword evidence="3" id="KW-0547">Nucleotide-binding</keyword>
<feature type="transmembrane region" description="Helical" evidence="7">
    <location>
        <begin position="144"/>
        <end position="164"/>
    </location>
</feature>
<dbReference type="EMBL" id="JACOOA010000001">
    <property type="protein sequence ID" value="MBC5582796.1"/>
    <property type="molecule type" value="Genomic_DNA"/>
</dbReference>
<comment type="subcellular location">
    <subcellularLocation>
        <location evidence="1">Cell membrane</location>
        <topology evidence="1">Multi-pass membrane protein</topology>
    </subcellularLocation>
</comment>
<evidence type="ECO:0000259" key="8">
    <source>
        <dbReference type="PROSITE" id="PS50893"/>
    </source>
</evidence>
<proteinExistence type="predicted"/>
<keyword evidence="6 7" id="KW-0472">Membrane</keyword>
<keyword evidence="4" id="KW-0067">ATP-binding</keyword>
<evidence type="ECO:0000256" key="2">
    <source>
        <dbReference type="ARBA" id="ARBA00022692"/>
    </source>
</evidence>
<dbReference type="PANTHER" id="PTHR43394:SF1">
    <property type="entry name" value="ATP-BINDING CASSETTE SUB-FAMILY B MEMBER 10, MITOCHONDRIAL"/>
    <property type="match status" value="1"/>
</dbReference>
<evidence type="ECO:0000256" key="3">
    <source>
        <dbReference type="ARBA" id="ARBA00022741"/>
    </source>
</evidence>
<dbReference type="Pfam" id="PF00005">
    <property type="entry name" value="ABC_tran"/>
    <property type="match status" value="1"/>
</dbReference>
<dbReference type="Gene3D" id="1.20.1560.10">
    <property type="entry name" value="ABC transporter type 1, transmembrane domain"/>
    <property type="match status" value="1"/>
</dbReference>
<dbReference type="SUPFAM" id="SSF90123">
    <property type="entry name" value="ABC transporter transmembrane region"/>
    <property type="match status" value="1"/>
</dbReference>
<name>A0ABR7BMF6_9ACTN</name>
<dbReference type="SMART" id="SM00382">
    <property type="entry name" value="AAA"/>
    <property type="match status" value="1"/>
</dbReference>
<sequence>MSREESLAGALRRDAWVKPFFFRYRKALALALLLGVLTFGFASALMVTSGYLVSASAVAETILFLHLPLIFVRIFGVGKPILQYLERLTSHDWVLRMTSGLRLKLYGALERDAVFFRATHRTGDVLGLLAEDIGHIQNLYLRTVFPTVVAWLLYVVLIACLGWFSLWLALAMLLVLGVAVFLVPLVSVLANAARQARHKQMKNELYAELADNVLGVSDWVFAGRGDEYLTRHKERERRMRAVQERMERFGRRRDLVLQALFGLCAVLLLVWAGGRFGPEGGDAANWIAAFVLGFFPLIDAFAPLSSAAVEAGAYRDSIARLNDLPEPREDAAPAREPRAPFDVRVEHAAYRYPGAERDVLSDVSLTVPQGQRVAVLGRSGAGKSTLASLVRGDVRPSAGSVTLGGAPSAELGDEAARWIGVIQQRTYLFNMTLADNLRLGREDATDEEVWDALDKVGLRPLVERLDRGLDTMVDEAGLRFSGGERHRIALARVLLQDVPVVLLDEPTVGLDPLTERALLDTLFEALTGKTVIMITHHLAGVGALDRVVFVEDGRIALDGSPDELARTSARYRRLLAFDRGEAAR</sequence>
<comment type="caution">
    <text evidence="10">The sequence shown here is derived from an EMBL/GenBank/DDBJ whole genome shotgun (WGS) entry which is preliminary data.</text>
</comment>
<dbReference type="InterPro" id="IPR039421">
    <property type="entry name" value="Type_1_exporter"/>
</dbReference>
<evidence type="ECO:0000313" key="10">
    <source>
        <dbReference type="EMBL" id="MBC5582796.1"/>
    </source>
</evidence>
<feature type="domain" description="ABC transporter" evidence="8">
    <location>
        <begin position="343"/>
        <end position="577"/>
    </location>
</feature>
<dbReference type="Gene3D" id="3.40.50.300">
    <property type="entry name" value="P-loop containing nucleotide triphosphate hydrolases"/>
    <property type="match status" value="1"/>
</dbReference>
<dbReference type="InterPro" id="IPR011527">
    <property type="entry name" value="ABC1_TM_dom"/>
</dbReference>
<gene>
    <name evidence="10" type="primary">cydC</name>
    <name evidence="10" type="ORF">H8S61_01090</name>
</gene>
<evidence type="ECO:0000259" key="9">
    <source>
        <dbReference type="PROSITE" id="PS50929"/>
    </source>
</evidence>
<feature type="transmembrane region" description="Helical" evidence="7">
    <location>
        <begin position="54"/>
        <end position="75"/>
    </location>
</feature>
<feature type="domain" description="ABC transmembrane type-1" evidence="9">
    <location>
        <begin position="29"/>
        <end position="313"/>
    </location>
</feature>
<keyword evidence="5 7" id="KW-1133">Transmembrane helix</keyword>
<dbReference type="PANTHER" id="PTHR43394">
    <property type="entry name" value="ATP-DEPENDENT PERMEASE MDL1, MITOCHONDRIAL"/>
    <property type="match status" value="1"/>
</dbReference>
<dbReference type="InterPro" id="IPR027417">
    <property type="entry name" value="P-loop_NTPase"/>
</dbReference>
<dbReference type="Pfam" id="PF00664">
    <property type="entry name" value="ABC_membrane"/>
    <property type="match status" value="1"/>
</dbReference>
<accession>A0ABR7BMF6</accession>
<feature type="transmembrane region" description="Helical" evidence="7">
    <location>
        <begin position="170"/>
        <end position="193"/>
    </location>
</feature>
<dbReference type="PROSITE" id="PS50893">
    <property type="entry name" value="ABC_TRANSPORTER_2"/>
    <property type="match status" value="1"/>
</dbReference>
<evidence type="ECO:0000313" key="11">
    <source>
        <dbReference type="Proteomes" id="UP000622448"/>
    </source>
</evidence>
<keyword evidence="2 7" id="KW-0812">Transmembrane</keyword>
<dbReference type="InterPro" id="IPR003593">
    <property type="entry name" value="AAA+_ATPase"/>
</dbReference>
<evidence type="ECO:0000256" key="5">
    <source>
        <dbReference type="ARBA" id="ARBA00022989"/>
    </source>
</evidence>
<evidence type="ECO:0000256" key="4">
    <source>
        <dbReference type="ARBA" id="ARBA00022840"/>
    </source>
</evidence>
<keyword evidence="11" id="KW-1185">Reference proteome</keyword>
<dbReference type="InterPro" id="IPR003439">
    <property type="entry name" value="ABC_transporter-like_ATP-bd"/>
</dbReference>
<organism evidence="10 11">
    <name type="scientific">Eggerthella hominis</name>
    <dbReference type="NCBI Taxonomy" id="2763043"/>
    <lineage>
        <taxon>Bacteria</taxon>
        <taxon>Bacillati</taxon>
        <taxon>Actinomycetota</taxon>
        <taxon>Coriobacteriia</taxon>
        <taxon>Eggerthellales</taxon>
        <taxon>Eggerthellaceae</taxon>
        <taxon>Eggerthella</taxon>
    </lineage>
</organism>
<reference evidence="10 11" key="1">
    <citation type="submission" date="2020-08" db="EMBL/GenBank/DDBJ databases">
        <title>Genome public.</title>
        <authorList>
            <person name="Liu C."/>
            <person name="Sun Q."/>
        </authorList>
    </citation>
    <scope>NUCLEOTIDE SEQUENCE [LARGE SCALE GENOMIC DNA]</scope>
    <source>
        <strain evidence="10 11">NSJ-70</strain>
    </source>
</reference>
<dbReference type="InterPro" id="IPR036640">
    <property type="entry name" value="ABC1_TM_sf"/>
</dbReference>
<evidence type="ECO:0000256" key="7">
    <source>
        <dbReference type="SAM" id="Phobius"/>
    </source>
</evidence>
<protein>
    <submittedName>
        <fullName evidence="10">Thiol reductant ABC exporter subunit CydC</fullName>
    </submittedName>
</protein>
<dbReference type="InterPro" id="IPR014223">
    <property type="entry name" value="ABC_CydC/D"/>
</dbReference>
<dbReference type="RefSeq" id="WP_186937646.1">
    <property type="nucleotide sequence ID" value="NZ_JACOOA010000001.1"/>
</dbReference>
<feature type="transmembrane region" description="Helical" evidence="7">
    <location>
        <begin position="286"/>
        <end position="309"/>
    </location>
</feature>
<dbReference type="Proteomes" id="UP000622448">
    <property type="component" value="Unassembled WGS sequence"/>
</dbReference>
<evidence type="ECO:0000256" key="1">
    <source>
        <dbReference type="ARBA" id="ARBA00004651"/>
    </source>
</evidence>
<feature type="transmembrane region" description="Helical" evidence="7">
    <location>
        <begin position="255"/>
        <end position="274"/>
    </location>
</feature>
<dbReference type="PROSITE" id="PS50929">
    <property type="entry name" value="ABC_TM1F"/>
    <property type="match status" value="1"/>
</dbReference>
<dbReference type="SUPFAM" id="SSF52540">
    <property type="entry name" value="P-loop containing nucleoside triphosphate hydrolases"/>
    <property type="match status" value="1"/>
</dbReference>